<comment type="caution">
    <text evidence="2">The sequence shown here is derived from an EMBL/GenBank/DDBJ whole genome shotgun (WGS) entry which is preliminary data.</text>
</comment>
<organism evidence="2 3">
    <name type="scientific">Emticicia aquatica</name>
    <dbReference type="NCBI Taxonomy" id="1681835"/>
    <lineage>
        <taxon>Bacteria</taxon>
        <taxon>Pseudomonadati</taxon>
        <taxon>Bacteroidota</taxon>
        <taxon>Cytophagia</taxon>
        <taxon>Cytophagales</taxon>
        <taxon>Leadbetterellaceae</taxon>
        <taxon>Emticicia</taxon>
    </lineage>
</organism>
<accession>A0ABM9AVH0</accession>
<feature type="transmembrane region" description="Helical" evidence="1">
    <location>
        <begin position="6"/>
        <end position="31"/>
    </location>
</feature>
<name>A0ABM9AVH0_9BACT</name>
<sequence>MDGINYFAFLILPTGIFLLVTSIIFGINLILNYGKTKNDKLTLIDRIFIFALIIFLLTLLLYTIVESNFDKEDNIGVLSPYATEIV</sequence>
<dbReference type="Proteomes" id="UP000837932">
    <property type="component" value="Unassembled WGS sequence"/>
</dbReference>
<feature type="transmembrane region" description="Helical" evidence="1">
    <location>
        <begin position="43"/>
        <end position="65"/>
    </location>
</feature>
<reference evidence="2" key="1">
    <citation type="submission" date="2021-12" db="EMBL/GenBank/DDBJ databases">
        <authorList>
            <person name="Rodrigo-Torres L."/>
            <person name="Arahal R. D."/>
            <person name="Lucena T."/>
        </authorList>
    </citation>
    <scope>NUCLEOTIDE SEQUENCE</scope>
    <source>
        <strain evidence="2">CECT 8858</strain>
    </source>
</reference>
<evidence type="ECO:0000313" key="2">
    <source>
        <dbReference type="EMBL" id="CAH0998041.1"/>
    </source>
</evidence>
<protein>
    <submittedName>
        <fullName evidence="2">Uncharacterized protein</fullName>
    </submittedName>
</protein>
<evidence type="ECO:0000256" key="1">
    <source>
        <dbReference type="SAM" id="Phobius"/>
    </source>
</evidence>
<proteinExistence type="predicted"/>
<keyword evidence="1" id="KW-0812">Transmembrane</keyword>
<keyword evidence="1" id="KW-0472">Membrane</keyword>
<evidence type="ECO:0000313" key="3">
    <source>
        <dbReference type="Proteomes" id="UP000837932"/>
    </source>
</evidence>
<gene>
    <name evidence="2" type="ORF">EMA8858_04176</name>
</gene>
<dbReference type="EMBL" id="CAKLPY010000011">
    <property type="protein sequence ID" value="CAH0998041.1"/>
    <property type="molecule type" value="Genomic_DNA"/>
</dbReference>
<keyword evidence="3" id="KW-1185">Reference proteome</keyword>
<keyword evidence="1" id="KW-1133">Transmembrane helix</keyword>